<evidence type="ECO:0000313" key="9">
    <source>
        <dbReference type="Proteomes" id="UP000248039"/>
    </source>
</evidence>
<protein>
    <recommendedName>
        <fullName evidence="7">2-C-methyl-D-erythritol 4-phosphate cytidylyltransferase</fullName>
        <ecNumber evidence="7">2.7.7.60</ecNumber>
    </recommendedName>
    <alternativeName>
        <fullName evidence="7">4-diphosphocytidyl-2C-methyl-D-erythritol synthase</fullName>
    </alternativeName>
    <alternativeName>
        <fullName evidence="7">MEP cytidylyltransferase</fullName>
        <shortName evidence="7">MCT</shortName>
    </alternativeName>
</protein>
<comment type="catalytic activity">
    <reaction evidence="1 7">
        <text>2-C-methyl-D-erythritol 4-phosphate + CTP + H(+) = 4-CDP-2-C-methyl-D-erythritol + diphosphate</text>
        <dbReference type="Rhea" id="RHEA:13429"/>
        <dbReference type="ChEBI" id="CHEBI:15378"/>
        <dbReference type="ChEBI" id="CHEBI:33019"/>
        <dbReference type="ChEBI" id="CHEBI:37563"/>
        <dbReference type="ChEBI" id="CHEBI:57823"/>
        <dbReference type="ChEBI" id="CHEBI:58262"/>
        <dbReference type="EC" id="2.7.7.60"/>
    </reaction>
</comment>
<feature type="site" description="Positions MEP for the nucleophilic attack" evidence="7">
    <location>
        <position position="217"/>
    </location>
</feature>
<sequence length="240" mass="24727">MVPAAGRGERLGPGAPKALRELGGAPLLVHAVRALARSRAVGLVVVAAPPQGVAEVVSLLDSHGLDGKDVRVVAGGATRQESVRLGLAAIPEQTEIVLVHDAARPLVPVEVVDAVVNAVRGGARAVVPAVPLADTVKRVAPGEPGRPEPVLDTPDRSTLRAVQTPQGFRRELLAEVHAKALAEAASGGGPAVTDDAGLVEWYGDQVVVVPGHEEAFKVTRPLDLVLAEAVLARRRASDGF</sequence>
<organism evidence="8 9">
    <name type="scientific">Streptomyces tateyamensis</name>
    <dbReference type="NCBI Taxonomy" id="565073"/>
    <lineage>
        <taxon>Bacteria</taxon>
        <taxon>Bacillati</taxon>
        <taxon>Actinomycetota</taxon>
        <taxon>Actinomycetes</taxon>
        <taxon>Kitasatosporales</taxon>
        <taxon>Streptomycetaceae</taxon>
        <taxon>Streptomyces</taxon>
    </lineage>
</organism>
<dbReference type="EC" id="2.7.7.60" evidence="7"/>
<dbReference type="FunFam" id="3.90.550.10:FF:000003">
    <property type="entry name" value="2-C-methyl-D-erythritol 4-phosphate cytidylyltransferase"/>
    <property type="match status" value="1"/>
</dbReference>
<dbReference type="InterPro" id="IPR050088">
    <property type="entry name" value="IspD/TarI_cytidylyltransf_bact"/>
</dbReference>
<feature type="site" description="Transition state stabilizer" evidence="7">
    <location>
        <position position="10"/>
    </location>
</feature>
<evidence type="ECO:0000256" key="4">
    <source>
        <dbReference type="ARBA" id="ARBA00022679"/>
    </source>
</evidence>
<dbReference type="OrthoDB" id="9802561at2"/>
<comment type="similarity">
    <text evidence="3 7">Belongs to the IspD/TarI cytidylyltransferase family. IspD subfamily.</text>
</comment>
<dbReference type="AlphaFoldDB" id="A0A2V4NN16"/>
<keyword evidence="5 7" id="KW-0548">Nucleotidyltransferase</keyword>
<comment type="pathway">
    <text evidence="2 7">Isoprenoid biosynthesis; isopentenyl diphosphate biosynthesis via DXP pathway; isopentenyl diphosphate from 1-deoxy-D-xylulose 5-phosphate: step 2/6.</text>
</comment>
<evidence type="ECO:0000256" key="5">
    <source>
        <dbReference type="ARBA" id="ARBA00022695"/>
    </source>
</evidence>
<feature type="site" description="Positions MEP for the nucleophilic attack" evidence="7">
    <location>
        <position position="156"/>
    </location>
</feature>
<dbReference type="PANTHER" id="PTHR32125">
    <property type="entry name" value="2-C-METHYL-D-ERYTHRITOL 4-PHOSPHATE CYTIDYLYLTRANSFERASE, CHLOROPLASTIC"/>
    <property type="match status" value="1"/>
</dbReference>
<dbReference type="Pfam" id="PF01128">
    <property type="entry name" value="IspD"/>
    <property type="match status" value="1"/>
</dbReference>
<dbReference type="InterPro" id="IPR018294">
    <property type="entry name" value="ISPD_synthase_CS"/>
</dbReference>
<dbReference type="CDD" id="cd02516">
    <property type="entry name" value="CDP-ME_synthetase"/>
    <property type="match status" value="1"/>
</dbReference>
<dbReference type="GO" id="GO:0050518">
    <property type="term" value="F:2-C-methyl-D-erythritol 4-phosphate cytidylyltransferase activity"/>
    <property type="evidence" value="ECO:0007669"/>
    <property type="project" value="UniProtKB-UniRule"/>
</dbReference>
<evidence type="ECO:0000256" key="3">
    <source>
        <dbReference type="ARBA" id="ARBA00009789"/>
    </source>
</evidence>
<dbReference type="InterPro" id="IPR029044">
    <property type="entry name" value="Nucleotide-diphossugar_trans"/>
</dbReference>
<dbReference type="InterPro" id="IPR034683">
    <property type="entry name" value="IspD/TarI"/>
</dbReference>
<dbReference type="PANTHER" id="PTHR32125:SF4">
    <property type="entry name" value="2-C-METHYL-D-ERYTHRITOL 4-PHOSPHATE CYTIDYLYLTRANSFERASE, CHLOROPLASTIC"/>
    <property type="match status" value="1"/>
</dbReference>
<evidence type="ECO:0000313" key="8">
    <source>
        <dbReference type="EMBL" id="PYC87972.1"/>
    </source>
</evidence>
<evidence type="ECO:0000256" key="7">
    <source>
        <dbReference type="HAMAP-Rule" id="MF_00108"/>
    </source>
</evidence>
<dbReference type="Gene3D" id="3.90.550.10">
    <property type="entry name" value="Spore Coat Polysaccharide Biosynthesis Protein SpsA, Chain A"/>
    <property type="match status" value="1"/>
</dbReference>
<dbReference type="Proteomes" id="UP000248039">
    <property type="component" value="Unassembled WGS sequence"/>
</dbReference>
<feature type="site" description="Transition state stabilizer" evidence="7">
    <location>
        <position position="17"/>
    </location>
</feature>
<dbReference type="GO" id="GO:0019288">
    <property type="term" value="P:isopentenyl diphosphate biosynthetic process, methylerythritol 4-phosphate pathway"/>
    <property type="evidence" value="ECO:0007669"/>
    <property type="project" value="UniProtKB-UniRule"/>
</dbReference>
<dbReference type="PROSITE" id="PS01295">
    <property type="entry name" value="ISPD"/>
    <property type="match status" value="1"/>
</dbReference>
<evidence type="ECO:0000256" key="6">
    <source>
        <dbReference type="ARBA" id="ARBA00023229"/>
    </source>
</evidence>
<keyword evidence="6 7" id="KW-0414">Isoprene biosynthesis</keyword>
<evidence type="ECO:0000256" key="1">
    <source>
        <dbReference type="ARBA" id="ARBA00001282"/>
    </source>
</evidence>
<dbReference type="UniPathway" id="UPA00056">
    <property type="reaction ID" value="UER00093"/>
</dbReference>
<comment type="function">
    <text evidence="7">Catalyzes the formation of 4-diphosphocytidyl-2-C-methyl-D-erythritol from CTP and 2-C-methyl-D-erythritol 4-phosphate (MEP).</text>
</comment>
<gene>
    <name evidence="7" type="primary">ispD</name>
    <name evidence="8" type="ORF">C7C46_02470</name>
</gene>
<keyword evidence="4 7" id="KW-0808">Transferase</keyword>
<accession>A0A2V4NN16</accession>
<dbReference type="SUPFAM" id="SSF53448">
    <property type="entry name" value="Nucleotide-diphospho-sugar transferases"/>
    <property type="match status" value="1"/>
</dbReference>
<reference evidence="8 9" key="1">
    <citation type="submission" date="2018-03" db="EMBL/GenBank/DDBJ databases">
        <title>Bioinformatic expansion and discovery of thiopeptide antibiotics.</title>
        <authorList>
            <person name="Schwalen C.J."/>
            <person name="Hudson G.A."/>
            <person name="Mitchell D.A."/>
        </authorList>
    </citation>
    <scope>NUCLEOTIDE SEQUENCE [LARGE SCALE GENOMIC DNA]</scope>
    <source>
        <strain evidence="8 9">ATCC 21389</strain>
    </source>
</reference>
<name>A0A2V4NN16_9ACTN</name>
<proteinExistence type="inferred from homology"/>
<dbReference type="HAMAP" id="MF_00108">
    <property type="entry name" value="IspD"/>
    <property type="match status" value="1"/>
</dbReference>
<evidence type="ECO:0000256" key="2">
    <source>
        <dbReference type="ARBA" id="ARBA00004787"/>
    </source>
</evidence>
<comment type="caution">
    <text evidence="8">The sequence shown here is derived from an EMBL/GenBank/DDBJ whole genome shotgun (WGS) entry which is preliminary data.</text>
</comment>
<dbReference type="InterPro" id="IPR001228">
    <property type="entry name" value="IspD"/>
</dbReference>
<dbReference type="NCBIfam" id="TIGR00453">
    <property type="entry name" value="ispD"/>
    <property type="match status" value="1"/>
</dbReference>
<keyword evidence="9" id="KW-1185">Reference proteome</keyword>
<dbReference type="EMBL" id="PYBW01000010">
    <property type="protein sequence ID" value="PYC87972.1"/>
    <property type="molecule type" value="Genomic_DNA"/>
</dbReference>